<accession>A0A0D3MCK9</accession>
<evidence type="ECO:0000313" key="7">
    <source>
        <dbReference type="EMBL" id="AIF74180.1"/>
    </source>
</evidence>
<evidence type="ECO:0000256" key="1">
    <source>
        <dbReference type="ARBA" id="ARBA00004328"/>
    </source>
</evidence>
<dbReference type="InterPro" id="IPR042540">
    <property type="entry name" value="Matrix_N"/>
</dbReference>
<dbReference type="Pfam" id="PF00661">
    <property type="entry name" value="Matrix_Paramyxo_N"/>
    <property type="match status" value="1"/>
</dbReference>
<evidence type="ECO:0000259" key="5">
    <source>
        <dbReference type="Pfam" id="PF00661"/>
    </source>
</evidence>
<evidence type="ECO:0000256" key="3">
    <source>
        <dbReference type="ARBA" id="ARBA00022844"/>
    </source>
</evidence>
<evidence type="ECO:0000256" key="2">
    <source>
        <dbReference type="ARBA" id="ARBA00017678"/>
    </source>
</evidence>
<proteinExistence type="predicted"/>
<evidence type="ECO:0000256" key="4">
    <source>
        <dbReference type="ARBA" id="ARBA00023311"/>
    </source>
</evidence>
<dbReference type="GO" id="GO:0019068">
    <property type="term" value="P:virion assembly"/>
    <property type="evidence" value="ECO:0007669"/>
    <property type="project" value="InterPro"/>
</dbReference>
<dbReference type="GO" id="GO:0039660">
    <property type="term" value="F:structural constituent of virion"/>
    <property type="evidence" value="ECO:0007669"/>
    <property type="project" value="UniProtKB-KW"/>
</dbReference>
<feature type="domain" description="Matrix protein C-terminal Paramyxoviridae" evidence="6">
    <location>
        <begin position="190"/>
        <end position="349"/>
    </location>
</feature>
<sequence>MSSRQGKIPIPLNDSHEDNTLPAFPIVLTGKDGSNGKGKLAKQLRIKNLMPVGSTESPISFVNTYGFIRPLMTYTDFYSETLPQVQTPCLTACMIPFGAGPNLSDPGQILKEVEKVQIIVRKSASVREEVVFDVRSVPALFSNHWIWNERIICVSSERFVKTPSKLIAGTDYSYSISFVSVTFCPESYKFRVPRPLQRVRAKFMRSVLLEIILELECREDSPLRKQFAVDASSNKCVASLWIHVFNMYKNRKPFRDYDDAYFNTKCKSMNLICGIADIWGPTIIVQARGKIPAMARQYFNHKGWACHPISSSVPNLSKTLWSVGAQIKEVNAVLQASDLTQLVKTNDIISPKIKIQTQANEYPRSIWSPFKKRA</sequence>
<dbReference type="InterPro" id="IPR042539">
    <property type="entry name" value="Matrix_C"/>
</dbReference>
<dbReference type="EMBL" id="KJ641654">
    <property type="protein sequence ID" value="AIF74180.1"/>
    <property type="molecule type" value="Viral_cRNA"/>
</dbReference>
<dbReference type="InterPro" id="IPR000982">
    <property type="entry name" value="Matrix_Paramyxo_N"/>
</dbReference>
<protein>
    <recommendedName>
        <fullName evidence="2">Matrix protein</fullName>
    </recommendedName>
</protein>
<organism evidence="7">
    <name type="scientific">Bat paramyxovirus</name>
    <dbReference type="NCBI Taxonomy" id="1300978"/>
    <lineage>
        <taxon>Viruses</taxon>
        <taxon>Riboviria</taxon>
        <taxon>Orthornavirae</taxon>
        <taxon>Negarnaviricota</taxon>
        <taxon>Haploviricotina</taxon>
        <taxon>Monjiviricetes</taxon>
        <taxon>Mononegavirales</taxon>
        <taxon>Paramyxoviridae</taxon>
        <taxon>Orthoparamyxovirinae</taxon>
        <taxon>Parajeilongvirus</taxon>
        <taxon>Parajeilongvirus hainanense</taxon>
        <taxon>Jeilongvirus murinae</taxon>
    </lineage>
</organism>
<dbReference type="GO" id="GO:0044423">
    <property type="term" value="C:virion component"/>
    <property type="evidence" value="ECO:0007669"/>
    <property type="project" value="UniProtKB-KW"/>
</dbReference>
<evidence type="ECO:0000259" key="6">
    <source>
        <dbReference type="Pfam" id="PF23765"/>
    </source>
</evidence>
<feature type="domain" description="Matrix protein N-terminal" evidence="5">
    <location>
        <begin position="13"/>
        <end position="186"/>
    </location>
</feature>
<dbReference type="InterPro" id="IPR055413">
    <property type="entry name" value="Matrix_Paramyxo_C"/>
</dbReference>
<comment type="subcellular location">
    <subcellularLocation>
        <location evidence="1">Virion</location>
    </subcellularLocation>
</comment>
<keyword evidence="4" id="KW-0468">Viral matrix protein</keyword>
<dbReference type="Gene3D" id="2.70.20.60">
    <property type="entry name" value="Viral matrix protein, C-terminal domain"/>
    <property type="match status" value="1"/>
</dbReference>
<keyword evidence="3" id="KW-0946">Virion</keyword>
<dbReference type="Gene3D" id="2.70.20.50">
    <property type="entry name" value="Viral matrix protein, N-terminal domain"/>
    <property type="match status" value="1"/>
</dbReference>
<name>A0A0D3MCK9_9MONO</name>
<dbReference type="Pfam" id="PF23765">
    <property type="entry name" value="Matrix_Paramyxo_C"/>
    <property type="match status" value="1"/>
</dbReference>
<reference evidence="7" key="1">
    <citation type="journal article" date="2016" name="ISME J.">
        <title>Deciphering the bat virome catalog to better understand the ecological diversity of bat viruses and the bat origin of emerging infectious diseases.</title>
        <authorList>
            <person name="Wu Z."/>
            <person name="Yang L."/>
            <person name="Ren X."/>
            <person name="He G."/>
            <person name="Zhang J."/>
            <person name="Yang J."/>
            <person name="Qian Z."/>
            <person name="Dong J."/>
            <person name="Sun L."/>
            <person name="Zhu Y."/>
            <person name="Du J."/>
            <person name="Yang F."/>
            <person name="Zhang S."/>
            <person name="Jin Q."/>
        </authorList>
    </citation>
    <scope>NUCLEOTIDE SEQUENCE</scope>
    <source>
        <strain evidence="7">BtHa-ParaV/GD2012</strain>
    </source>
</reference>